<dbReference type="Gene3D" id="3.40.630.30">
    <property type="match status" value="1"/>
</dbReference>
<dbReference type="PANTHER" id="PTHR20958">
    <property type="entry name" value="GLYCINE N-ACYLTRANSFERASE-LIKE PROTEIN"/>
    <property type="match status" value="1"/>
</dbReference>
<dbReference type="Proteomes" id="UP000308133">
    <property type="component" value="Unassembled WGS sequence"/>
</dbReference>
<evidence type="ECO:0000313" key="1">
    <source>
        <dbReference type="EMBL" id="TKX23595.1"/>
    </source>
</evidence>
<name>A0A4U7B1S4_9PEZI</name>
<dbReference type="InterPro" id="IPR016181">
    <property type="entry name" value="Acyl_CoA_acyltransferase"/>
</dbReference>
<evidence type="ECO:0008006" key="3">
    <source>
        <dbReference type="Google" id="ProtNLM"/>
    </source>
</evidence>
<dbReference type="InterPro" id="IPR053225">
    <property type="entry name" value="Acyl-CoA_N-acyltransferase"/>
</dbReference>
<organism evidence="1 2">
    <name type="scientific">Elsinoe australis</name>
    <dbReference type="NCBI Taxonomy" id="40998"/>
    <lineage>
        <taxon>Eukaryota</taxon>
        <taxon>Fungi</taxon>
        <taxon>Dikarya</taxon>
        <taxon>Ascomycota</taxon>
        <taxon>Pezizomycotina</taxon>
        <taxon>Dothideomycetes</taxon>
        <taxon>Dothideomycetidae</taxon>
        <taxon>Myriangiales</taxon>
        <taxon>Elsinoaceae</taxon>
        <taxon>Elsinoe</taxon>
    </lineage>
</organism>
<reference evidence="1 2" key="1">
    <citation type="submission" date="2018-02" db="EMBL/GenBank/DDBJ databases">
        <title>Draft genome sequences of Elsinoe sp., causing black scab on jojoba.</title>
        <authorList>
            <person name="Stodart B."/>
            <person name="Jeffress S."/>
            <person name="Ash G."/>
            <person name="Arun Chinnappa K."/>
        </authorList>
    </citation>
    <scope>NUCLEOTIDE SEQUENCE [LARGE SCALE GENOMIC DNA]</scope>
    <source>
        <strain evidence="1 2">Hillstone_2</strain>
    </source>
</reference>
<dbReference type="AlphaFoldDB" id="A0A4U7B1S4"/>
<protein>
    <recommendedName>
        <fullName evidence="3">FR47-like domain-containing protein</fullName>
    </recommendedName>
</protein>
<dbReference type="PANTHER" id="PTHR20958:SF6">
    <property type="entry name" value="GLYCINE N-ACYLTRANSFERASE-LIKE PROTEIN"/>
    <property type="match status" value="1"/>
</dbReference>
<accession>A0A4U7B1S4</accession>
<evidence type="ECO:0000313" key="2">
    <source>
        <dbReference type="Proteomes" id="UP000308133"/>
    </source>
</evidence>
<dbReference type="SUPFAM" id="SSF55729">
    <property type="entry name" value="Acyl-CoA N-acyltransferases (Nat)"/>
    <property type="match status" value="1"/>
</dbReference>
<comment type="caution">
    <text evidence="1">The sequence shown here is derived from an EMBL/GenBank/DDBJ whole genome shotgun (WGS) entry which is preliminary data.</text>
</comment>
<gene>
    <name evidence="1" type="ORF">C1H76_4107</name>
</gene>
<proteinExistence type="predicted"/>
<sequence>MSSSPKMYEFHPDTHPSYLAPLLSLLRTRLPVSIPLYRRIQFAHFTPPTRLILSFEPSYLATASPHPPQEPWLIAYSDPDRGPETQIFLHGSWEVAHPTQPNHDSDTIPTDTPSPEQDEHVIALLRAFITHVRDSNLYHPSHQTPDMAARVAAALGPAGRATVNGGKDVAGRVKHHALLGAVHEATARVLRGFGILDPEFVDGEMEIGGMPERYNKWVFDLRGREGEGNVELPEGLRWGEVRERDFWIVRGRTGIPRQDRTLRMLPSVAIYPVAEGRRENEVEPIAWTFLGVDSSLTTLHVEEEYRGRGLAKKLARMVWKQHLHLYVDKYVEEGVKVDERWAHADVALSNGPSNGVCKSLGGYTHWADYWFRADLDKI</sequence>
<dbReference type="EMBL" id="PTQR01000053">
    <property type="protein sequence ID" value="TKX23595.1"/>
    <property type="molecule type" value="Genomic_DNA"/>
</dbReference>